<accession>A0A4Q2JM87</accession>
<dbReference type="Proteomes" id="UP000292935">
    <property type="component" value="Unassembled WGS sequence"/>
</dbReference>
<gene>
    <name evidence="2" type="ORF">ESP57_14375</name>
</gene>
<dbReference type="RefSeq" id="WP_129232070.1">
    <property type="nucleotide sequence ID" value="NZ_SDPO01000003.1"/>
</dbReference>
<dbReference type="AlphaFoldDB" id="A0A4Q2JM87"/>
<evidence type="ECO:0000313" key="3">
    <source>
        <dbReference type="Proteomes" id="UP000292935"/>
    </source>
</evidence>
<evidence type="ECO:0000256" key="1">
    <source>
        <dbReference type="SAM" id="MobiDB-lite"/>
    </source>
</evidence>
<proteinExistence type="predicted"/>
<dbReference type="OrthoDB" id="5007302at2"/>
<sequence length="103" mass="11126">MTSSLPKPIRFDGDTWLCMRNDPAVPKAIIRRYRDVKRGDVYLVVKWALDPADQKLMSSAPSLEAANALVRFDPPAGSTQAFAGYPHGRQGGGPPRSGTGATQ</sequence>
<comment type="caution">
    <text evidence="2">The sequence shown here is derived from an EMBL/GenBank/DDBJ whole genome shotgun (WGS) entry which is preliminary data.</text>
</comment>
<protein>
    <submittedName>
        <fullName evidence="2">Uncharacterized protein</fullName>
    </submittedName>
</protein>
<reference evidence="2 3" key="1">
    <citation type="submission" date="2019-01" db="EMBL/GenBank/DDBJ databases">
        <authorList>
            <person name="Li J."/>
        </authorList>
    </citation>
    <scope>NUCLEOTIDE SEQUENCE [LARGE SCALE GENOMIC DNA]</scope>
    <source>
        <strain evidence="2 3">CCUG 35506</strain>
    </source>
</reference>
<organism evidence="2 3">
    <name type="scientific">Agromyces fucosus</name>
    <dbReference type="NCBI Taxonomy" id="41985"/>
    <lineage>
        <taxon>Bacteria</taxon>
        <taxon>Bacillati</taxon>
        <taxon>Actinomycetota</taxon>
        <taxon>Actinomycetes</taxon>
        <taxon>Micrococcales</taxon>
        <taxon>Microbacteriaceae</taxon>
        <taxon>Agromyces</taxon>
    </lineage>
</organism>
<dbReference type="EMBL" id="SDPO01000003">
    <property type="protein sequence ID" value="RXZ47719.1"/>
    <property type="molecule type" value="Genomic_DNA"/>
</dbReference>
<name>A0A4Q2JM87_9MICO</name>
<feature type="region of interest" description="Disordered" evidence="1">
    <location>
        <begin position="79"/>
        <end position="103"/>
    </location>
</feature>
<evidence type="ECO:0000313" key="2">
    <source>
        <dbReference type="EMBL" id="RXZ47719.1"/>
    </source>
</evidence>
<keyword evidence="3" id="KW-1185">Reference proteome</keyword>